<evidence type="ECO:0000313" key="3">
    <source>
        <dbReference type="EMBL" id="ERJ98951.1"/>
    </source>
</evidence>
<dbReference type="CDD" id="cd04179">
    <property type="entry name" value="DPM_DPG-synthase_like"/>
    <property type="match status" value="1"/>
</dbReference>
<gene>
    <name evidence="3" type="ORF">HMPREF0860_1845</name>
    <name evidence="2" type="ORF">HMPREF1325_0425</name>
</gene>
<reference evidence="4 5" key="1">
    <citation type="submission" date="2013-08" db="EMBL/GenBank/DDBJ databases">
        <authorList>
            <person name="Durkin A.S."/>
            <person name="Haft D.R."/>
            <person name="McCorrison J."/>
            <person name="Torralba M."/>
            <person name="Gillis M."/>
            <person name="Haft D.H."/>
            <person name="Methe B."/>
            <person name="Sutton G."/>
            <person name="Nelson K.E."/>
        </authorList>
    </citation>
    <scope>NUCLEOTIDE SEQUENCE [LARGE SCALE GENOMIC DNA]</scope>
    <source>
        <strain evidence="3 5">ATCC 35536</strain>
        <strain evidence="2 4">VPI DR56BR1116</strain>
    </source>
</reference>
<dbReference type="Gene3D" id="3.90.550.10">
    <property type="entry name" value="Spore Coat Polysaccharide Biosynthesis Protein SpsA, Chain A"/>
    <property type="match status" value="1"/>
</dbReference>
<name>U2KKE0_TRESO</name>
<dbReference type="AlphaFoldDB" id="U2KKE0"/>
<dbReference type="OrthoDB" id="9808633at2"/>
<dbReference type="SUPFAM" id="SSF53448">
    <property type="entry name" value="Nucleotide-diphospho-sugar transferases"/>
    <property type="match status" value="1"/>
</dbReference>
<feature type="domain" description="Glycosyltransferase 2-like" evidence="1">
    <location>
        <begin position="23"/>
        <end position="176"/>
    </location>
</feature>
<dbReference type="RefSeq" id="WP_021330937.1">
    <property type="nucleotide sequence ID" value="NZ_AUZJ01000049.1"/>
</dbReference>
<evidence type="ECO:0000313" key="4">
    <source>
        <dbReference type="Proteomes" id="UP000016412"/>
    </source>
</evidence>
<dbReference type="EMBL" id="AUZJ01000049">
    <property type="protein sequence ID" value="ERF60080.1"/>
    <property type="molecule type" value="Genomic_DNA"/>
</dbReference>
<evidence type="ECO:0000313" key="2">
    <source>
        <dbReference type="EMBL" id="ERF60080.1"/>
    </source>
</evidence>
<comment type="caution">
    <text evidence="2">The sequence shown here is derived from an EMBL/GenBank/DDBJ whole genome shotgun (WGS) entry which is preliminary data.</text>
</comment>
<sequence length="267" mass="29440">MGAMQNAAQNDAVQKAAIKLGFVIPVYNHGSTVGSVISSLAVYDRPIIVVDDGNDAANKMQIRAAVESCPLAVLVERQKNGGKGKAMTSGVLKAHELGLTHVFQIDSDAQHDASRASFFIEAAEENPSCLICGTPVFDESVPTSRKKGREISNRWARFVSLSDEIVDAMCGFRIYPVAPYCRLLTHRACVDARMGYDADILVHFVWSGVHIKSYPVRVTYPADGISNFRMVRDNIRISLSFTKLFLGMIVRLPVLTFRAICRRRVYG</sequence>
<dbReference type="eggNOG" id="COG1216">
    <property type="taxonomic scope" value="Bacteria"/>
</dbReference>
<organism evidence="2 4">
    <name type="scientific">Treponema socranskii subsp. socranskii VPI DR56BR1116 = ATCC 35536</name>
    <dbReference type="NCBI Taxonomy" id="1125725"/>
    <lineage>
        <taxon>Bacteria</taxon>
        <taxon>Pseudomonadati</taxon>
        <taxon>Spirochaetota</taxon>
        <taxon>Spirochaetia</taxon>
        <taxon>Spirochaetales</taxon>
        <taxon>Treponemataceae</taxon>
        <taxon>Treponema</taxon>
    </lineage>
</organism>
<proteinExistence type="predicted"/>
<keyword evidence="5" id="KW-1185">Reference proteome</keyword>
<dbReference type="InterPro" id="IPR001173">
    <property type="entry name" value="Glyco_trans_2-like"/>
</dbReference>
<evidence type="ECO:0000313" key="5">
    <source>
        <dbReference type="Proteomes" id="UP000016646"/>
    </source>
</evidence>
<dbReference type="PATRIC" id="fig|1125725.3.peg.1951"/>
<keyword evidence="2" id="KW-0808">Transferase</keyword>
<protein>
    <submittedName>
        <fullName evidence="2">Glycosyltransferase, group 2 family protein</fullName>
    </submittedName>
</protein>
<dbReference type="Proteomes" id="UP000016646">
    <property type="component" value="Unassembled WGS sequence"/>
</dbReference>
<accession>U2KKE0</accession>
<dbReference type="InterPro" id="IPR029044">
    <property type="entry name" value="Nucleotide-diphossugar_trans"/>
</dbReference>
<dbReference type="GO" id="GO:0016740">
    <property type="term" value="F:transferase activity"/>
    <property type="evidence" value="ECO:0007669"/>
    <property type="project" value="UniProtKB-KW"/>
</dbReference>
<dbReference type="PANTHER" id="PTHR10859:SF91">
    <property type="entry name" value="DOLICHYL-PHOSPHATE BETA-GLUCOSYLTRANSFERASE"/>
    <property type="match status" value="1"/>
</dbReference>
<dbReference type="Pfam" id="PF00535">
    <property type="entry name" value="Glycos_transf_2"/>
    <property type="match status" value="1"/>
</dbReference>
<evidence type="ECO:0000259" key="1">
    <source>
        <dbReference type="Pfam" id="PF00535"/>
    </source>
</evidence>
<dbReference type="GO" id="GO:0006487">
    <property type="term" value="P:protein N-linked glycosylation"/>
    <property type="evidence" value="ECO:0007669"/>
    <property type="project" value="TreeGrafter"/>
</dbReference>
<dbReference type="STRING" id="1125725.HMPREF1325_0425"/>
<dbReference type="PANTHER" id="PTHR10859">
    <property type="entry name" value="GLYCOSYL TRANSFERASE"/>
    <property type="match status" value="1"/>
</dbReference>
<dbReference type="EMBL" id="AVQI01000079">
    <property type="protein sequence ID" value="ERJ98951.1"/>
    <property type="molecule type" value="Genomic_DNA"/>
</dbReference>
<dbReference type="Proteomes" id="UP000016412">
    <property type="component" value="Unassembled WGS sequence"/>
</dbReference>